<evidence type="ECO:0000259" key="8">
    <source>
        <dbReference type="PROSITE" id="PS50940"/>
    </source>
</evidence>
<dbReference type="OrthoDB" id="7769297at2759"/>
<feature type="chain" id="PRO_5040498643" description="Chitin-binding type-2 domain-containing protein" evidence="7">
    <location>
        <begin position="27"/>
        <end position="236"/>
    </location>
</feature>
<reference evidence="9" key="2">
    <citation type="submission" date="2022-10" db="EMBL/GenBank/DDBJ databases">
        <authorList>
            <consortium name="ENA_rothamsted_submissions"/>
            <consortium name="culmorum"/>
            <person name="King R."/>
        </authorList>
    </citation>
    <scope>NUCLEOTIDE SEQUENCE</scope>
</reference>
<dbReference type="SUPFAM" id="SSF57625">
    <property type="entry name" value="Invertebrate chitin-binding proteins"/>
    <property type="match status" value="2"/>
</dbReference>
<name>A0A9N9WZ43_9DIPT</name>
<dbReference type="PANTHER" id="PTHR23301:SF0">
    <property type="entry name" value="CHITIN-BINDING TYPE-2 DOMAIN-CONTAINING PROTEIN-RELATED"/>
    <property type="match status" value="1"/>
</dbReference>
<evidence type="ECO:0000256" key="7">
    <source>
        <dbReference type="SAM" id="SignalP"/>
    </source>
</evidence>
<proteinExistence type="predicted"/>
<reference evidence="9" key="1">
    <citation type="submission" date="2022-01" db="EMBL/GenBank/DDBJ databases">
        <authorList>
            <person name="King R."/>
        </authorList>
    </citation>
    <scope>NUCLEOTIDE SEQUENCE</scope>
</reference>
<dbReference type="Gene3D" id="2.170.140.10">
    <property type="entry name" value="Chitin binding domain"/>
    <property type="match status" value="1"/>
</dbReference>
<accession>A0A9N9WZ43</accession>
<dbReference type="AlphaFoldDB" id="A0A9N9WZ43"/>
<evidence type="ECO:0000256" key="4">
    <source>
        <dbReference type="ARBA" id="ARBA00023157"/>
    </source>
</evidence>
<organism evidence="9 10">
    <name type="scientific">Chironomus riparius</name>
    <dbReference type="NCBI Taxonomy" id="315576"/>
    <lineage>
        <taxon>Eukaryota</taxon>
        <taxon>Metazoa</taxon>
        <taxon>Ecdysozoa</taxon>
        <taxon>Arthropoda</taxon>
        <taxon>Hexapoda</taxon>
        <taxon>Insecta</taxon>
        <taxon>Pterygota</taxon>
        <taxon>Neoptera</taxon>
        <taxon>Endopterygota</taxon>
        <taxon>Diptera</taxon>
        <taxon>Nematocera</taxon>
        <taxon>Chironomoidea</taxon>
        <taxon>Chironomidae</taxon>
        <taxon>Chironominae</taxon>
        <taxon>Chironomus</taxon>
    </lineage>
</organism>
<sequence length="236" mass="25913">MQNKQIILLITLISFLICFYLPGNICDDIPGDYCRGLNGVLLPHPDPTRCAEFVLCLFENPILRQCLRTNEIFYPPAQDCVFGNPETCEPLIPTPKTTTQIMTITETEVTTIITTLIHETTETDDIIPTTIAATDSTTISNATIEATTKNYSSSETTTEEPTATSTSTTSRLPTTAPIPVHRCPPSGFGNIPHHTNCSRYFECISGIRHLRFCPGGMLFDSVTLECTYPELAVCAG</sequence>
<keyword evidence="1" id="KW-0147">Chitin-binding</keyword>
<dbReference type="GO" id="GO:0008061">
    <property type="term" value="F:chitin binding"/>
    <property type="evidence" value="ECO:0007669"/>
    <property type="project" value="UniProtKB-KW"/>
</dbReference>
<feature type="compositionally biased region" description="Low complexity" evidence="6">
    <location>
        <begin position="152"/>
        <end position="177"/>
    </location>
</feature>
<dbReference type="Pfam" id="PF01607">
    <property type="entry name" value="CBM_14"/>
    <property type="match status" value="1"/>
</dbReference>
<dbReference type="PROSITE" id="PS50940">
    <property type="entry name" value="CHIT_BIND_II"/>
    <property type="match status" value="2"/>
</dbReference>
<feature type="signal peptide" evidence="7">
    <location>
        <begin position="1"/>
        <end position="26"/>
    </location>
</feature>
<dbReference type="EMBL" id="OU895880">
    <property type="protein sequence ID" value="CAG9811763.1"/>
    <property type="molecule type" value="Genomic_DNA"/>
</dbReference>
<dbReference type="InterPro" id="IPR002557">
    <property type="entry name" value="Chitin-bd_dom"/>
</dbReference>
<evidence type="ECO:0000256" key="3">
    <source>
        <dbReference type="ARBA" id="ARBA00022737"/>
    </source>
</evidence>
<keyword evidence="2 7" id="KW-0732">Signal</keyword>
<evidence type="ECO:0000256" key="5">
    <source>
        <dbReference type="ARBA" id="ARBA00023180"/>
    </source>
</evidence>
<dbReference type="SMART" id="SM00494">
    <property type="entry name" value="ChtBD2"/>
    <property type="match status" value="2"/>
</dbReference>
<dbReference type="Proteomes" id="UP001153620">
    <property type="component" value="Chromosome 4"/>
</dbReference>
<evidence type="ECO:0000256" key="1">
    <source>
        <dbReference type="ARBA" id="ARBA00022669"/>
    </source>
</evidence>
<evidence type="ECO:0000313" key="9">
    <source>
        <dbReference type="EMBL" id="CAG9811763.1"/>
    </source>
</evidence>
<dbReference type="GO" id="GO:0005576">
    <property type="term" value="C:extracellular region"/>
    <property type="evidence" value="ECO:0007669"/>
    <property type="project" value="InterPro"/>
</dbReference>
<gene>
    <name evidence="9" type="ORF">CHIRRI_LOCUS14570</name>
</gene>
<keyword evidence="4" id="KW-1015">Disulfide bond</keyword>
<dbReference type="InterPro" id="IPR036508">
    <property type="entry name" value="Chitin-bd_dom_sf"/>
</dbReference>
<feature type="domain" description="Chitin-binding type-2" evidence="8">
    <location>
        <begin position="180"/>
        <end position="236"/>
    </location>
</feature>
<evidence type="ECO:0000256" key="6">
    <source>
        <dbReference type="SAM" id="MobiDB-lite"/>
    </source>
</evidence>
<protein>
    <recommendedName>
        <fullName evidence="8">Chitin-binding type-2 domain-containing protein</fullName>
    </recommendedName>
</protein>
<keyword evidence="5" id="KW-0325">Glycoprotein</keyword>
<feature type="domain" description="Chitin-binding type-2" evidence="8">
    <location>
        <begin position="31"/>
        <end position="90"/>
    </location>
</feature>
<evidence type="ECO:0000256" key="2">
    <source>
        <dbReference type="ARBA" id="ARBA00022729"/>
    </source>
</evidence>
<dbReference type="PANTHER" id="PTHR23301">
    <property type="entry name" value="CHITIN BINDING PERITROPHIN-A"/>
    <property type="match status" value="1"/>
</dbReference>
<keyword evidence="3" id="KW-0677">Repeat</keyword>
<feature type="region of interest" description="Disordered" evidence="6">
    <location>
        <begin position="149"/>
        <end position="177"/>
    </location>
</feature>
<keyword evidence="10" id="KW-1185">Reference proteome</keyword>
<dbReference type="InterPro" id="IPR051940">
    <property type="entry name" value="Chitin_bind-dev_reg"/>
</dbReference>
<evidence type="ECO:0000313" key="10">
    <source>
        <dbReference type="Proteomes" id="UP001153620"/>
    </source>
</evidence>